<dbReference type="EMBL" id="JAAVUN010000002">
    <property type="protein sequence ID" value="NKE08711.1"/>
    <property type="molecule type" value="Genomic_DNA"/>
</dbReference>
<dbReference type="AlphaFoldDB" id="A0A846U1W2"/>
<reference evidence="3 4" key="1">
    <citation type="submission" date="2020-02" db="EMBL/GenBank/DDBJ databases">
        <authorList>
            <person name="Sun Q."/>
        </authorList>
    </citation>
    <scope>NUCLEOTIDE SEQUENCE [LARGE SCALE GENOMIC DNA]</scope>
    <source>
        <strain evidence="3 4">YIM 13062</strain>
    </source>
</reference>
<keyword evidence="4" id="KW-1185">Reference proteome</keyword>
<dbReference type="Proteomes" id="UP000521379">
    <property type="component" value="Unassembled WGS sequence"/>
</dbReference>
<sequence length="118" mass="12122">MSAIARLALVAAGAAAGAVATRWATSDSGRRTLSELSSTSLPHRAALTGSGNVAGHGASLEPRPARENKVASKLLRVAQDVRAAMDQREGELRAQLGLPAPDQIKARRANGTSAGPHH</sequence>
<protein>
    <submittedName>
        <fullName evidence="3">Uncharacterized protein</fullName>
    </submittedName>
</protein>
<feature type="chain" id="PRO_5038384097" evidence="2">
    <location>
        <begin position="21"/>
        <end position="118"/>
    </location>
</feature>
<evidence type="ECO:0000313" key="4">
    <source>
        <dbReference type="Proteomes" id="UP000521379"/>
    </source>
</evidence>
<evidence type="ECO:0000256" key="1">
    <source>
        <dbReference type="SAM" id="MobiDB-lite"/>
    </source>
</evidence>
<name>A0A846U1W2_9MICC</name>
<evidence type="ECO:0000256" key="2">
    <source>
        <dbReference type="SAM" id="SignalP"/>
    </source>
</evidence>
<keyword evidence="2" id="KW-0732">Signal</keyword>
<gene>
    <name evidence="3" type="ORF">GTW58_01855</name>
</gene>
<evidence type="ECO:0000313" key="3">
    <source>
        <dbReference type="EMBL" id="NKE08711.1"/>
    </source>
</evidence>
<feature type="signal peptide" evidence="2">
    <location>
        <begin position="1"/>
        <end position="20"/>
    </location>
</feature>
<proteinExistence type="predicted"/>
<accession>A0A846U1W2</accession>
<feature type="region of interest" description="Disordered" evidence="1">
    <location>
        <begin position="21"/>
        <end position="67"/>
    </location>
</feature>
<feature type="region of interest" description="Disordered" evidence="1">
    <location>
        <begin position="92"/>
        <end position="118"/>
    </location>
</feature>
<comment type="caution">
    <text evidence="3">The sequence shown here is derived from an EMBL/GenBank/DDBJ whole genome shotgun (WGS) entry which is preliminary data.</text>
</comment>
<dbReference type="RefSeq" id="WP_119932432.1">
    <property type="nucleotide sequence ID" value="NZ_JAAVUN010000002.1"/>
</dbReference>
<organism evidence="3 4">
    <name type="scientific">Kocuria subflava</name>
    <dbReference type="NCBI Taxonomy" id="1736139"/>
    <lineage>
        <taxon>Bacteria</taxon>
        <taxon>Bacillati</taxon>
        <taxon>Actinomycetota</taxon>
        <taxon>Actinomycetes</taxon>
        <taxon>Micrococcales</taxon>
        <taxon>Micrococcaceae</taxon>
        <taxon>Kocuria</taxon>
    </lineage>
</organism>